<comment type="caution">
    <text evidence="2">The sequence shown here is derived from an EMBL/GenBank/DDBJ whole genome shotgun (WGS) entry which is preliminary data.</text>
</comment>
<dbReference type="CDD" id="cd00531">
    <property type="entry name" value="NTF2_like"/>
    <property type="match status" value="1"/>
</dbReference>
<gene>
    <name evidence="2" type="ORF">FHS75_000066</name>
</gene>
<feature type="domain" description="SnoaL-like" evidence="1">
    <location>
        <begin position="9"/>
        <end position="131"/>
    </location>
</feature>
<keyword evidence="3" id="KW-1185">Reference proteome</keyword>
<proteinExistence type="predicted"/>
<dbReference type="SUPFAM" id="SSF54427">
    <property type="entry name" value="NTF2-like"/>
    <property type="match status" value="1"/>
</dbReference>
<dbReference type="InterPro" id="IPR032710">
    <property type="entry name" value="NTF2-like_dom_sf"/>
</dbReference>
<evidence type="ECO:0000313" key="3">
    <source>
        <dbReference type="Proteomes" id="UP000522081"/>
    </source>
</evidence>
<evidence type="ECO:0000313" key="2">
    <source>
        <dbReference type="EMBL" id="NYH93761.1"/>
    </source>
</evidence>
<dbReference type="AlphaFoldDB" id="A0A7Y9XSI1"/>
<dbReference type="Proteomes" id="UP000522081">
    <property type="component" value="Unassembled WGS sequence"/>
</dbReference>
<dbReference type="RefSeq" id="WP_179405736.1">
    <property type="nucleotide sequence ID" value="NZ_BMGF01000001.1"/>
</dbReference>
<reference evidence="2 3" key="1">
    <citation type="submission" date="2020-07" db="EMBL/GenBank/DDBJ databases">
        <title>Genomic Encyclopedia of Type Strains, Phase IV (KMG-IV): sequencing the most valuable type-strain genomes for metagenomic binning, comparative biology and taxonomic classification.</title>
        <authorList>
            <person name="Goeker M."/>
        </authorList>
    </citation>
    <scope>NUCLEOTIDE SEQUENCE [LARGE SCALE GENOMIC DNA]</scope>
    <source>
        <strain evidence="2 3">DSM 29043</strain>
    </source>
</reference>
<dbReference type="GO" id="GO:0016853">
    <property type="term" value="F:isomerase activity"/>
    <property type="evidence" value="ECO:0007669"/>
    <property type="project" value="UniProtKB-KW"/>
</dbReference>
<sequence length="149" mass="16809">MSIMPPDVRQAVADLMTEYCYRVDRLEDGNAELLALFTSDAVCDFSPIGLPEMTTREAIKGFYDSVFEDMTHHFHMIANHRPESWDGTVAVMTAYVMGLGRSSDGNTVDVKVRYRMECVEEGGRWKIRRYTISPGMPLPGSLGEIHGER</sequence>
<organism evidence="2 3">
    <name type="scientific">Novosphingobium marinum</name>
    <dbReference type="NCBI Taxonomy" id="1514948"/>
    <lineage>
        <taxon>Bacteria</taxon>
        <taxon>Pseudomonadati</taxon>
        <taxon>Pseudomonadota</taxon>
        <taxon>Alphaproteobacteria</taxon>
        <taxon>Sphingomonadales</taxon>
        <taxon>Sphingomonadaceae</taxon>
        <taxon>Novosphingobium</taxon>
    </lineage>
</organism>
<protein>
    <submittedName>
        <fullName evidence="2">Ketosteroid isomerase-like protein</fullName>
    </submittedName>
</protein>
<keyword evidence="2" id="KW-0413">Isomerase</keyword>
<dbReference type="InterPro" id="IPR037401">
    <property type="entry name" value="SnoaL-like"/>
</dbReference>
<dbReference type="EMBL" id="JACBZF010000001">
    <property type="protein sequence ID" value="NYH93761.1"/>
    <property type="molecule type" value="Genomic_DNA"/>
</dbReference>
<dbReference type="Gene3D" id="3.10.450.50">
    <property type="match status" value="1"/>
</dbReference>
<accession>A0A7Y9XSI1</accession>
<name>A0A7Y9XSI1_9SPHN</name>
<evidence type="ECO:0000259" key="1">
    <source>
        <dbReference type="Pfam" id="PF13577"/>
    </source>
</evidence>
<dbReference type="Pfam" id="PF13577">
    <property type="entry name" value="SnoaL_4"/>
    <property type="match status" value="1"/>
</dbReference>